<keyword evidence="2" id="KW-0255">Endonuclease</keyword>
<dbReference type="PROSITE" id="PS51257">
    <property type="entry name" value="PROKAR_LIPOPROTEIN"/>
    <property type="match status" value="1"/>
</dbReference>
<dbReference type="STRING" id="153971.AWC19_17405"/>
<gene>
    <name evidence="2" type="ORF">AWC19_17405</name>
</gene>
<dbReference type="GO" id="GO:0004519">
    <property type="term" value="F:endonuclease activity"/>
    <property type="evidence" value="ECO:0007669"/>
    <property type="project" value="UniProtKB-KW"/>
</dbReference>
<dbReference type="Gene3D" id="3.60.10.10">
    <property type="entry name" value="Endonuclease/exonuclease/phosphatase"/>
    <property type="match status" value="1"/>
</dbReference>
<comment type="caution">
    <text evidence="2">The sequence shown here is derived from an EMBL/GenBank/DDBJ whole genome shotgun (WGS) entry which is preliminary data.</text>
</comment>
<keyword evidence="2" id="KW-0540">Nuclease</keyword>
<dbReference type="Pfam" id="PF03372">
    <property type="entry name" value="Exo_endo_phos"/>
    <property type="match status" value="1"/>
</dbReference>
<organism evidence="2 3">
    <name type="scientific">Mycobacterium palustre</name>
    <dbReference type="NCBI Taxonomy" id="153971"/>
    <lineage>
        <taxon>Bacteria</taxon>
        <taxon>Bacillati</taxon>
        <taxon>Actinomycetota</taxon>
        <taxon>Actinomycetes</taxon>
        <taxon>Mycobacteriales</taxon>
        <taxon>Mycobacteriaceae</taxon>
        <taxon>Mycobacterium</taxon>
        <taxon>Mycobacterium simiae complex</taxon>
    </lineage>
</organism>
<dbReference type="Proteomes" id="UP000193529">
    <property type="component" value="Unassembled WGS sequence"/>
</dbReference>
<sequence>MIQGAARTAVALVALGLGCWARASRHLPITNHAVLVTAAFSRYLMPGAAVSAIVLALPSDWILAIAACGLMASTPAPRAPLYRRPHSESTAGVKLRVFSANLRVGQADAELLVRSAREQADLVAFQELTPRAAELLSAAGLDSTFPHRWLDARNGGAGVGIWSRFPMHAAARIDGYAMPFGCARLQVPGVSTDPTVVVVHVAGPWPWPIDAWRRDLRRLPQTLLEVANSAGEGAVIVAGDFNSTTDMRPFRALLHNGYRDAAEQSGAGVVRTFPAGRRLPRLLAIDHVLTRGCNATSLHAVVLPGSDHRGLVATVQIPH</sequence>
<accession>A0A1X1Z714</accession>
<name>A0A1X1Z714_9MYCO</name>
<reference evidence="2 3" key="1">
    <citation type="submission" date="2016-01" db="EMBL/GenBank/DDBJ databases">
        <title>The new phylogeny of the genus Mycobacterium.</title>
        <authorList>
            <person name="Tarcisio F."/>
            <person name="Conor M."/>
            <person name="Antonella G."/>
            <person name="Elisabetta G."/>
            <person name="Giulia F.S."/>
            <person name="Sara T."/>
            <person name="Anna F."/>
            <person name="Clotilde B."/>
            <person name="Roberto B."/>
            <person name="Veronica D.S."/>
            <person name="Fabio R."/>
            <person name="Monica P."/>
            <person name="Olivier J."/>
            <person name="Enrico T."/>
            <person name="Nicola S."/>
        </authorList>
    </citation>
    <scope>NUCLEOTIDE SEQUENCE [LARGE SCALE GENOMIC DNA]</scope>
    <source>
        <strain evidence="2 3">DSM 44572</strain>
    </source>
</reference>
<dbReference type="InterPro" id="IPR036691">
    <property type="entry name" value="Endo/exonu/phosph_ase_sf"/>
</dbReference>
<dbReference type="InterPro" id="IPR005135">
    <property type="entry name" value="Endo/exonuclease/phosphatase"/>
</dbReference>
<dbReference type="EMBL" id="LQPJ01000134">
    <property type="protein sequence ID" value="ORW19197.1"/>
    <property type="molecule type" value="Genomic_DNA"/>
</dbReference>
<protein>
    <submittedName>
        <fullName evidence="2">Endonuclease</fullName>
    </submittedName>
</protein>
<evidence type="ECO:0000313" key="2">
    <source>
        <dbReference type="EMBL" id="ORW19197.1"/>
    </source>
</evidence>
<feature type="domain" description="Endonuclease/exonuclease/phosphatase" evidence="1">
    <location>
        <begin position="99"/>
        <end position="308"/>
    </location>
</feature>
<dbReference type="AlphaFoldDB" id="A0A1X1Z714"/>
<dbReference type="SUPFAM" id="SSF56219">
    <property type="entry name" value="DNase I-like"/>
    <property type="match status" value="1"/>
</dbReference>
<evidence type="ECO:0000259" key="1">
    <source>
        <dbReference type="Pfam" id="PF03372"/>
    </source>
</evidence>
<keyword evidence="2" id="KW-0378">Hydrolase</keyword>
<evidence type="ECO:0000313" key="3">
    <source>
        <dbReference type="Proteomes" id="UP000193529"/>
    </source>
</evidence>
<keyword evidence="3" id="KW-1185">Reference proteome</keyword>
<proteinExistence type="predicted"/>